<dbReference type="SMART" id="SM00448">
    <property type="entry name" value="REC"/>
    <property type="match status" value="1"/>
</dbReference>
<accession>A0ABS4IMD6</accession>
<keyword evidence="8" id="KW-1185">Reference proteome</keyword>
<keyword evidence="2" id="KW-0238">DNA-binding</keyword>
<evidence type="ECO:0000256" key="1">
    <source>
        <dbReference type="ARBA" id="ARBA00023015"/>
    </source>
</evidence>
<protein>
    <submittedName>
        <fullName evidence="7">Two-component system response regulator YesN</fullName>
    </submittedName>
</protein>
<evidence type="ECO:0000256" key="2">
    <source>
        <dbReference type="ARBA" id="ARBA00023125"/>
    </source>
</evidence>
<dbReference type="Pfam" id="PF12833">
    <property type="entry name" value="HTH_18"/>
    <property type="match status" value="1"/>
</dbReference>
<evidence type="ECO:0000313" key="8">
    <source>
        <dbReference type="Proteomes" id="UP001519287"/>
    </source>
</evidence>
<dbReference type="PROSITE" id="PS50110">
    <property type="entry name" value="RESPONSE_REGULATORY"/>
    <property type="match status" value="1"/>
</dbReference>
<comment type="caution">
    <text evidence="7">The sequence shown here is derived from an EMBL/GenBank/DDBJ whole genome shotgun (WGS) entry which is preliminary data.</text>
</comment>
<feature type="domain" description="Response regulatory" evidence="6">
    <location>
        <begin position="3"/>
        <end position="120"/>
    </location>
</feature>
<keyword evidence="3" id="KW-0804">Transcription</keyword>
<evidence type="ECO:0000256" key="4">
    <source>
        <dbReference type="PROSITE-ProRule" id="PRU00169"/>
    </source>
</evidence>
<dbReference type="Pfam" id="PF00072">
    <property type="entry name" value="Response_reg"/>
    <property type="match status" value="1"/>
</dbReference>
<proteinExistence type="predicted"/>
<dbReference type="RefSeq" id="WP_209969035.1">
    <property type="nucleotide sequence ID" value="NZ_JAGGLB010000001.1"/>
</dbReference>
<dbReference type="EMBL" id="JAGGLB010000001">
    <property type="protein sequence ID" value="MBP1988728.1"/>
    <property type="molecule type" value="Genomic_DNA"/>
</dbReference>
<dbReference type="CDD" id="cd17536">
    <property type="entry name" value="REC_YesN-like"/>
    <property type="match status" value="1"/>
</dbReference>
<dbReference type="PANTHER" id="PTHR43280:SF10">
    <property type="entry name" value="REGULATORY PROTEIN POCR"/>
    <property type="match status" value="1"/>
</dbReference>
<evidence type="ECO:0000259" key="5">
    <source>
        <dbReference type="PROSITE" id="PS01124"/>
    </source>
</evidence>
<dbReference type="SUPFAM" id="SSF46689">
    <property type="entry name" value="Homeodomain-like"/>
    <property type="match status" value="2"/>
</dbReference>
<keyword evidence="1" id="KW-0805">Transcription regulation</keyword>
<dbReference type="PROSITE" id="PS01124">
    <property type="entry name" value="HTH_ARAC_FAMILY_2"/>
    <property type="match status" value="1"/>
</dbReference>
<dbReference type="SUPFAM" id="SSF52172">
    <property type="entry name" value="CheY-like"/>
    <property type="match status" value="1"/>
</dbReference>
<feature type="domain" description="HTH araC/xylS-type" evidence="5">
    <location>
        <begin position="451"/>
        <end position="549"/>
    </location>
</feature>
<dbReference type="PANTHER" id="PTHR43280">
    <property type="entry name" value="ARAC-FAMILY TRANSCRIPTIONAL REGULATOR"/>
    <property type="match status" value="1"/>
</dbReference>
<dbReference type="InterPro" id="IPR018060">
    <property type="entry name" value="HTH_AraC"/>
</dbReference>
<dbReference type="InterPro" id="IPR009057">
    <property type="entry name" value="Homeodomain-like_sf"/>
</dbReference>
<feature type="modified residue" description="4-aspartylphosphate" evidence="4">
    <location>
        <position position="55"/>
    </location>
</feature>
<dbReference type="Gene3D" id="3.40.50.2300">
    <property type="match status" value="1"/>
</dbReference>
<dbReference type="InterPro" id="IPR011006">
    <property type="entry name" value="CheY-like_superfamily"/>
</dbReference>
<evidence type="ECO:0000313" key="7">
    <source>
        <dbReference type="EMBL" id="MBP1988728.1"/>
    </source>
</evidence>
<keyword evidence="4" id="KW-0597">Phosphoprotein</keyword>
<sequence>MYRLLIVDDLPIITDGLVELFQKQQHLQLEVYKAYSGLEALELLKRHRIDIVLSDILMPGLDGIELLREIRSHWHACKVIMLTSHSDFEYVQSALSLGGLAYILKTEGDDKIILAVEKAIQMLHEEHDARKLIEKAKVHMKLAIPSLQREYLWSILQGKKVDSELLTEHFVNIQLPLHTDFPLLLLICRVDDWKEITKAPDKALLIYAVQNIVEEFLNEHAHLISLVYESSKIVWIIQPKSQEDGDWDKTFHYVNGMLESIQRTCRHILKLFVSFALSSHEVTWTELADRFHALKFLLVRGLGGRKETLLTEQNIPMAASHSSYSGLVSEQKPRNFQLQNKMPLLLHGLENGSEEEYYRLYEELSPIFTEESIPRLQKIELYHALSYVFLTLINKYKLEKVLKEQIDLNQLIVFDEQVLWETWHRYFLHLAVFIFQWYKNEQEESTHEIVIKVHEYIETHISRDISLNQLADQVHLNPSYLSRLYKQITGNGLSEYLMEFRDRRAKELLKESHLKVHEIAATLGYNSSHAFIRFFKKQNRMTPQEYREQWGF</sequence>
<dbReference type="InterPro" id="IPR001789">
    <property type="entry name" value="Sig_transdc_resp-reg_receiver"/>
</dbReference>
<dbReference type="SMART" id="SM00342">
    <property type="entry name" value="HTH_ARAC"/>
    <property type="match status" value="1"/>
</dbReference>
<reference evidence="7 8" key="1">
    <citation type="submission" date="2021-03" db="EMBL/GenBank/DDBJ databases">
        <title>Genomic Encyclopedia of Type Strains, Phase IV (KMG-IV): sequencing the most valuable type-strain genomes for metagenomic binning, comparative biology and taxonomic classification.</title>
        <authorList>
            <person name="Goeker M."/>
        </authorList>
    </citation>
    <scope>NUCLEOTIDE SEQUENCE [LARGE SCALE GENOMIC DNA]</scope>
    <source>
        <strain evidence="7 8">DSM 26048</strain>
    </source>
</reference>
<organism evidence="7 8">
    <name type="scientific">Paenibacillus eucommiae</name>
    <dbReference type="NCBI Taxonomy" id="1355755"/>
    <lineage>
        <taxon>Bacteria</taxon>
        <taxon>Bacillati</taxon>
        <taxon>Bacillota</taxon>
        <taxon>Bacilli</taxon>
        <taxon>Bacillales</taxon>
        <taxon>Paenibacillaceae</taxon>
        <taxon>Paenibacillus</taxon>
    </lineage>
</organism>
<gene>
    <name evidence="7" type="ORF">J2Z66_000323</name>
</gene>
<evidence type="ECO:0000256" key="3">
    <source>
        <dbReference type="ARBA" id="ARBA00023163"/>
    </source>
</evidence>
<evidence type="ECO:0000259" key="6">
    <source>
        <dbReference type="PROSITE" id="PS50110"/>
    </source>
</evidence>
<dbReference type="Proteomes" id="UP001519287">
    <property type="component" value="Unassembled WGS sequence"/>
</dbReference>
<dbReference type="Gene3D" id="1.10.10.60">
    <property type="entry name" value="Homeodomain-like"/>
    <property type="match status" value="2"/>
</dbReference>
<name>A0ABS4IMD6_9BACL</name>